<dbReference type="PANTHER" id="PTHR43289">
    <property type="entry name" value="MITOGEN-ACTIVATED PROTEIN KINASE KINASE KINASE 20-RELATED"/>
    <property type="match status" value="1"/>
</dbReference>
<dbReference type="SMART" id="SM00220">
    <property type="entry name" value="S_TKc"/>
    <property type="match status" value="1"/>
</dbReference>
<evidence type="ECO:0000256" key="2">
    <source>
        <dbReference type="ARBA" id="ARBA00022741"/>
    </source>
</evidence>
<dbReference type="GO" id="GO:0004674">
    <property type="term" value="F:protein serine/threonine kinase activity"/>
    <property type="evidence" value="ECO:0007669"/>
    <property type="project" value="UniProtKB-EC"/>
</dbReference>
<evidence type="ECO:0000313" key="10">
    <source>
        <dbReference type="Proteomes" id="UP000321353"/>
    </source>
</evidence>
<accession>A0A5B9MFR1</accession>
<dbReference type="GO" id="GO:0005524">
    <property type="term" value="F:ATP binding"/>
    <property type="evidence" value="ECO:0007669"/>
    <property type="project" value="UniProtKB-UniRule"/>
</dbReference>
<keyword evidence="7" id="KW-1133">Transmembrane helix</keyword>
<dbReference type="SUPFAM" id="SSF56112">
    <property type="entry name" value="Protein kinase-like (PK-like)"/>
    <property type="match status" value="1"/>
</dbReference>
<feature type="transmembrane region" description="Helical" evidence="7">
    <location>
        <begin position="469"/>
        <end position="492"/>
    </location>
</feature>
<name>A0A5B9MFR1_9BACT</name>
<feature type="transmembrane region" description="Helical" evidence="7">
    <location>
        <begin position="408"/>
        <end position="425"/>
    </location>
</feature>
<feature type="transmembrane region" description="Helical" evidence="7">
    <location>
        <begin position="374"/>
        <end position="396"/>
    </location>
</feature>
<proteinExistence type="predicted"/>
<dbReference type="RefSeq" id="WP_147867540.1">
    <property type="nucleotide sequence ID" value="NZ_CP036264.1"/>
</dbReference>
<evidence type="ECO:0000256" key="4">
    <source>
        <dbReference type="ARBA" id="ARBA00022840"/>
    </source>
</evidence>
<evidence type="ECO:0000256" key="3">
    <source>
        <dbReference type="ARBA" id="ARBA00022777"/>
    </source>
</evidence>
<dbReference type="KEGG" id="smam:Mal15_19930"/>
<keyword evidence="10" id="KW-1185">Reference proteome</keyword>
<dbReference type="InterPro" id="IPR011009">
    <property type="entry name" value="Kinase-like_dom_sf"/>
</dbReference>
<feature type="binding site" evidence="5">
    <location>
        <position position="44"/>
    </location>
    <ligand>
        <name>ATP</name>
        <dbReference type="ChEBI" id="CHEBI:30616"/>
    </ligand>
</feature>
<organism evidence="9 10">
    <name type="scientific">Stieleria maiorica</name>
    <dbReference type="NCBI Taxonomy" id="2795974"/>
    <lineage>
        <taxon>Bacteria</taxon>
        <taxon>Pseudomonadati</taxon>
        <taxon>Planctomycetota</taxon>
        <taxon>Planctomycetia</taxon>
        <taxon>Pirellulales</taxon>
        <taxon>Pirellulaceae</taxon>
        <taxon>Stieleria</taxon>
    </lineage>
</organism>
<dbReference type="EC" id="2.7.11.1" evidence="9"/>
<sequence>MPAFHYQQGDRPLEGYTIQHALGRGGFGEVYFATSDAGREVALKAVQNYEDIELRGIGHCMNLKSPHLVMIFDVKQGDDGTPWVIMEYVSGASLREILDASPQGIDPAQAMFFVRELARGIDYLHTAGIVHRDLKPHNIFFEDGVVKIGDYSLSKVITVSHASGHTMTVGSVHYMAPEISMGRYDKTVDLYALGVMLYEMLTGKPPFDGESVGEILMKHLSGEVDVGALQEPFAGVVRKAMERDPAKRYQSAREMADALGCESTRVIDDSIPASLSLIGKKNTSPTNPAPSKIESLGIEDLADTVGARHATSDTAESETPSRGRDTHPVVDARLRRMADARYLTRVALSFVSTILLGALAFVVSLEVAGDLDAIALVLMPVWIWLISMLLAMTIIFSQPPVPRWFTPLATRVWLLGVWALIYGLLHYVFNRIPFEDALAGCWAGGLTATLLMDWRCFADPQRPQRIRVGRTLIAGAVSGVAAGLYGVALGLNVFRLDYVILSMAATMAGAITVQLTSLWQEPNDTPWDRGDASRHKTTPARRPGDDRSRPNSALTNFFHAEASIEEHVS</sequence>
<dbReference type="AlphaFoldDB" id="A0A5B9MFR1"/>
<keyword evidence="7" id="KW-0812">Transmembrane</keyword>
<feature type="region of interest" description="Disordered" evidence="6">
    <location>
        <begin position="524"/>
        <end position="552"/>
    </location>
</feature>
<keyword evidence="2 5" id="KW-0547">Nucleotide-binding</keyword>
<dbReference type="InterPro" id="IPR008271">
    <property type="entry name" value="Ser/Thr_kinase_AS"/>
</dbReference>
<keyword evidence="3 9" id="KW-0418">Kinase</keyword>
<evidence type="ECO:0000256" key="5">
    <source>
        <dbReference type="PROSITE-ProRule" id="PRU10141"/>
    </source>
</evidence>
<dbReference type="PROSITE" id="PS00107">
    <property type="entry name" value="PROTEIN_KINASE_ATP"/>
    <property type="match status" value="1"/>
</dbReference>
<keyword evidence="4 5" id="KW-0067">ATP-binding</keyword>
<evidence type="ECO:0000256" key="1">
    <source>
        <dbReference type="ARBA" id="ARBA00022679"/>
    </source>
</evidence>
<dbReference type="EMBL" id="CP036264">
    <property type="protein sequence ID" value="QEF97947.1"/>
    <property type="molecule type" value="Genomic_DNA"/>
</dbReference>
<evidence type="ECO:0000259" key="8">
    <source>
        <dbReference type="PROSITE" id="PS50011"/>
    </source>
</evidence>
<evidence type="ECO:0000256" key="7">
    <source>
        <dbReference type="SAM" id="Phobius"/>
    </source>
</evidence>
<dbReference type="Pfam" id="PF00069">
    <property type="entry name" value="Pkinase"/>
    <property type="match status" value="1"/>
</dbReference>
<feature type="region of interest" description="Disordered" evidence="6">
    <location>
        <begin position="307"/>
        <end position="328"/>
    </location>
</feature>
<dbReference type="CDD" id="cd14014">
    <property type="entry name" value="STKc_PknB_like"/>
    <property type="match status" value="1"/>
</dbReference>
<feature type="transmembrane region" description="Helical" evidence="7">
    <location>
        <begin position="342"/>
        <end position="362"/>
    </location>
</feature>
<dbReference type="PROSITE" id="PS00108">
    <property type="entry name" value="PROTEIN_KINASE_ST"/>
    <property type="match status" value="1"/>
</dbReference>
<feature type="compositionally biased region" description="Basic and acidic residues" evidence="6">
    <location>
        <begin position="319"/>
        <end position="328"/>
    </location>
</feature>
<gene>
    <name evidence="9" type="primary">prkC_14</name>
    <name evidence="9" type="ORF">Mal15_19930</name>
</gene>
<dbReference type="Proteomes" id="UP000321353">
    <property type="component" value="Chromosome"/>
</dbReference>
<keyword evidence="7" id="KW-0472">Membrane</keyword>
<dbReference type="PROSITE" id="PS50011">
    <property type="entry name" value="PROTEIN_KINASE_DOM"/>
    <property type="match status" value="1"/>
</dbReference>
<dbReference type="InterPro" id="IPR000719">
    <property type="entry name" value="Prot_kinase_dom"/>
</dbReference>
<reference evidence="9 10" key="1">
    <citation type="submission" date="2019-02" db="EMBL/GenBank/DDBJ databases">
        <title>Planctomycetal bacteria perform biofilm scaping via a novel small molecule.</title>
        <authorList>
            <person name="Jeske O."/>
            <person name="Boedeker C."/>
            <person name="Wiegand S."/>
            <person name="Breitling P."/>
            <person name="Kallscheuer N."/>
            <person name="Jogler M."/>
            <person name="Rohde M."/>
            <person name="Petersen J."/>
            <person name="Medema M.H."/>
            <person name="Surup F."/>
            <person name="Jogler C."/>
        </authorList>
    </citation>
    <scope>NUCLEOTIDE SEQUENCE [LARGE SCALE GENOMIC DNA]</scope>
    <source>
        <strain evidence="9 10">Mal15</strain>
    </source>
</reference>
<protein>
    <submittedName>
        <fullName evidence="9">Serine/threonine-protein kinase PrkC</fullName>
        <ecNumber evidence="9">2.7.11.1</ecNumber>
    </submittedName>
</protein>
<dbReference type="PANTHER" id="PTHR43289:SF6">
    <property type="entry name" value="SERINE_THREONINE-PROTEIN KINASE NEKL-3"/>
    <property type="match status" value="1"/>
</dbReference>
<evidence type="ECO:0000256" key="6">
    <source>
        <dbReference type="SAM" id="MobiDB-lite"/>
    </source>
</evidence>
<dbReference type="Gene3D" id="1.10.510.10">
    <property type="entry name" value="Transferase(Phosphotransferase) domain 1"/>
    <property type="match status" value="1"/>
</dbReference>
<feature type="domain" description="Protein kinase" evidence="8">
    <location>
        <begin position="16"/>
        <end position="260"/>
    </location>
</feature>
<keyword evidence="1 9" id="KW-0808">Transferase</keyword>
<evidence type="ECO:0000313" key="9">
    <source>
        <dbReference type="EMBL" id="QEF97947.1"/>
    </source>
</evidence>
<dbReference type="InterPro" id="IPR017441">
    <property type="entry name" value="Protein_kinase_ATP_BS"/>
</dbReference>